<evidence type="ECO:0000256" key="5">
    <source>
        <dbReference type="ARBA" id="ARBA00023242"/>
    </source>
</evidence>
<feature type="domain" description="C2H2-type" evidence="7">
    <location>
        <begin position="210"/>
        <end position="239"/>
    </location>
</feature>
<sequence length="332" mass="36698">MQNFQDERQNLYAPAAESGILISNDDFDQIEAQLLGALYQPQRAQVSFVNQSQVQPPFQPVNTSFQSNDLYPAQSFSQSIMAAPEQSLETLLATPSLSHVPPTVTYRAGMSILPDSLPAQNYPLLLHPMGHGTRVPNIPSQVGGSTNDFALQAIPANQNQADNFHWLCIQPSWSKKNSCHDSSASSCGSASDKDEKYFQGIGSSSTFDPVECSVVGCGKSFPKLANLKQHTLKHTGALPYKCDYPDCDKRYNTRNRLNVHQCKHTGKFPHECPTCGHKYAQKCSLKTHLVSHMDPDEKRRHYEALKQKSVVCALCNLDQHSWTVHKGAGVAL</sequence>
<evidence type="ECO:0000256" key="6">
    <source>
        <dbReference type="PROSITE-ProRule" id="PRU00042"/>
    </source>
</evidence>
<dbReference type="PANTHER" id="PTHR14003:SF23">
    <property type="entry name" value="ZINC FINGER PROTEIN 143"/>
    <property type="match status" value="1"/>
</dbReference>
<dbReference type="SMART" id="SM00355">
    <property type="entry name" value="ZnF_C2H2"/>
    <property type="match status" value="3"/>
</dbReference>
<feature type="domain" description="C2H2-type" evidence="7">
    <location>
        <begin position="240"/>
        <end position="269"/>
    </location>
</feature>
<keyword evidence="3 6" id="KW-0863">Zinc-finger</keyword>
<organism evidence="8 9">
    <name type="scientific">Rhizoclosmatium globosum</name>
    <dbReference type="NCBI Taxonomy" id="329046"/>
    <lineage>
        <taxon>Eukaryota</taxon>
        <taxon>Fungi</taxon>
        <taxon>Fungi incertae sedis</taxon>
        <taxon>Chytridiomycota</taxon>
        <taxon>Chytridiomycota incertae sedis</taxon>
        <taxon>Chytridiomycetes</taxon>
        <taxon>Chytridiales</taxon>
        <taxon>Chytriomycetaceae</taxon>
        <taxon>Rhizoclosmatium</taxon>
    </lineage>
</organism>
<dbReference type="AlphaFoldDB" id="A0A1Y2CLD6"/>
<evidence type="ECO:0000313" key="8">
    <source>
        <dbReference type="EMBL" id="ORY47838.1"/>
    </source>
</evidence>
<dbReference type="Proteomes" id="UP000193642">
    <property type="component" value="Unassembled WGS sequence"/>
</dbReference>
<dbReference type="GO" id="GO:0008270">
    <property type="term" value="F:zinc ion binding"/>
    <property type="evidence" value="ECO:0007669"/>
    <property type="project" value="UniProtKB-KW"/>
</dbReference>
<dbReference type="Gene3D" id="3.30.160.60">
    <property type="entry name" value="Classic Zinc Finger"/>
    <property type="match status" value="3"/>
</dbReference>
<dbReference type="GO" id="GO:0000978">
    <property type="term" value="F:RNA polymerase II cis-regulatory region sequence-specific DNA binding"/>
    <property type="evidence" value="ECO:0007669"/>
    <property type="project" value="TreeGrafter"/>
</dbReference>
<keyword evidence="9" id="KW-1185">Reference proteome</keyword>
<dbReference type="PANTHER" id="PTHR14003">
    <property type="entry name" value="TRANSCRIPTIONAL REPRESSOR PROTEIN YY"/>
    <property type="match status" value="1"/>
</dbReference>
<keyword evidence="2" id="KW-0677">Repeat</keyword>
<dbReference type="InterPro" id="IPR013087">
    <property type="entry name" value="Znf_C2H2_type"/>
</dbReference>
<comment type="caution">
    <text evidence="8">The sequence shown here is derived from an EMBL/GenBank/DDBJ whole genome shotgun (WGS) entry which is preliminary data.</text>
</comment>
<dbReference type="GO" id="GO:0000785">
    <property type="term" value="C:chromatin"/>
    <property type="evidence" value="ECO:0007669"/>
    <property type="project" value="TreeGrafter"/>
</dbReference>
<evidence type="ECO:0000256" key="1">
    <source>
        <dbReference type="ARBA" id="ARBA00022723"/>
    </source>
</evidence>
<protein>
    <recommendedName>
        <fullName evidence="7">C2H2-type domain-containing protein</fullName>
    </recommendedName>
</protein>
<evidence type="ECO:0000256" key="2">
    <source>
        <dbReference type="ARBA" id="ARBA00022737"/>
    </source>
</evidence>
<keyword evidence="1" id="KW-0479">Metal-binding</keyword>
<dbReference type="PROSITE" id="PS50157">
    <property type="entry name" value="ZINC_FINGER_C2H2_2"/>
    <property type="match status" value="3"/>
</dbReference>
<dbReference type="GO" id="GO:0000981">
    <property type="term" value="F:DNA-binding transcription factor activity, RNA polymerase II-specific"/>
    <property type="evidence" value="ECO:0007669"/>
    <property type="project" value="TreeGrafter"/>
</dbReference>
<evidence type="ECO:0000256" key="3">
    <source>
        <dbReference type="ARBA" id="ARBA00022771"/>
    </source>
</evidence>
<dbReference type="EMBL" id="MCGO01000013">
    <property type="protein sequence ID" value="ORY47838.1"/>
    <property type="molecule type" value="Genomic_DNA"/>
</dbReference>
<evidence type="ECO:0000256" key="4">
    <source>
        <dbReference type="ARBA" id="ARBA00022833"/>
    </source>
</evidence>
<dbReference type="OrthoDB" id="6077919at2759"/>
<dbReference type="GO" id="GO:0031519">
    <property type="term" value="C:PcG protein complex"/>
    <property type="evidence" value="ECO:0007669"/>
    <property type="project" value="TreeGrafter"/>
</dbReference>
<evidence type="ECO:0000259" key="7">
    <source>
        <dbReference type="PROSITE" id="PS50157"/>
    </source>
</evidence>
<gene>
    <name evidence="8" type="ORF">BCR33DRAFT_714889</name>
</gene>
<keyword evidence="4" id="KW-0862">Zinc</keyword>
<keyword evidence="5" id="KW-0539">Nucleus</keyword>
<feature type="domain" description="C2H2-type" evidence="7">
    <location>
        <begin position="270"/>
        <end position="297"/>
    </location>
</feature>
<dbReference type="Pfam" id="PF00096">
    <property type="entry name" value="zf-C2H2"/>
    <property type="match status" value="1"/>
</dbReference>
<proteinExistence type="predicted"/>
<dbReference type="InterPro" id="IPR036236">
    <property type="entry name" value="Znf_C2H2_sf"/>
</dbReference>
<dbReference type="STRING" id="329046.A0A1Y2CLD6"/>
<accession>A0A1Y2CLD6</accession>
<dbReference type="GO" id="GO:0005667">
    <property type="term" value="C:transcription regulator complex"/>
    <property type="evidence" value="ECO:0007669"/>
    <property type="project" value="TreeGrafter"/>
</dbReference>
<dbReference type="SUPFAM" id="SSF57667">
    <property type="entry name" value="beta-beta-alpha zinc fingers"/>
    <property type="match status" value="2"/>
</dbReference>
<evidence type="ECO:0000313" key="9">
    <source>
        <dbReference type="Proteomes" id="UP000193642"/>
    </source>
</evidence>
<reference evidence="8 9" key="1">
    <citation type="submission" date="2016-07" db="EMBL/GenBank/DDBJ databases">
        <title>Pervasive Adenine N6-methylation of Active Genes in Fungi.</title>
        <authorList>
            <consortium name="DOE Joint Genome Institute"/>
            <person name="Mondo S.J."/>
            <person name="Dannebaum R.O."/>
            <person name="Kuo R.C."/>
            <person name="Labutti K."/>
            <person name="Haridas S."/>
            <person name="Kuo A."/>
            <person name="Salamov A."/>
            <person name="Ahrendt S.R."/>
            <person name="Lipzen A."/>
            <person name="Sullivan W."/>
            <person name="Andreopoulos W.B."/>
            <person name="Clum A."/>
            <person name="Lindquist E."/>
            <person name="Daum C."/>
            <person name="Ramamoorthy G.K."/>
            <person name="Gryganskyi A."/>
            <person name="Culley D."/>
            <person name="Magnuson J.K."/>
            <person name="James T.Y."/>
            <person name="O'Malley M.A."/>
            <person name="Stajich J.E."/>
            <person name="Spatafora J.W."/>
            <person name="Visel A."/>
            <person name="Grigoriev I.V."/>
        </authorList>
    </citation>
    <scope>NUCLEOTIDE SEQUENCE [LARGE SCALE GENOMIC DNA]</scope>
    <source>
        <strain evidence="8 9">JEL800</strain>
    </source>
</reference>
<name>A0A1Y2CLD6_9FUNG</name>
<dbReference type="PROSITE" id="PS00028">
    <property type="entry name" value="ZINC_FINGER_C2H2_1"/>
    <property type="match status" value="3"/>
</dbReference>